<evidence type="ECO:0000256" key="2">
    <source>
        <dbReference type="ARBA" id="ARBA00022490"/>
    </source>
</evidence>
<sequence>MTRYKSSHNPEIRPEDRPLCLGGEGCGEESSRPEKEEQTKERDAFFDKITKNLPSVDSAVESWNSSGLGVSLNEARVKERPGKTGYDGTDHGLDDSCRPREWEDEDWELQTHSNHSCRSYGSSHSGGSDEKQIGWSENLKNPEVCRETEVDVESDPSYTISSQLHFCGTVQSSSEIFYPSRSQAVSLEQLTELVNELGQAEDEPQRCNTLPHSASRKNREQSVEDSAMSLYSSSYQSSLVVSSVPLEIHTVTLFKDQVYEDFGFSVSDGMYERGVYINRLRPGGPASVSGILKPLDRILQVNNTKTRDFDCCLTVPLIAAAGDRIELLVSRPAYESRISLVGRENTRHPWMDEESREDCSSPQLPPEDTEIPNKDCLIVCQWNVSAVDIEEGREDCSSPQLPPEDTEILTKTI</sequence>
<keyword evidence="3" id="KW-0677">Repeat</keyword>
<dbReference type="Gene3D" id="2.30.42.10">
    <property type="match status" value="1"/>
</dbReference>
<evidence type="ECO:0000256" key="3">
    <source>
        <dbReference type="ARBA" id="ARBA00022737"/>
    </source>
</evidence>
<proteinExistence type="predicted"/>
<feature type="domain" description="PDZ" evidence="5">
    <location>
        <begin position="250"/>
        <end position="333"/>
    </location>
</feature>
<keyword evidence="2" id="KW-0963">Cytoplasm</keyword>
<evidence type="ECO:0000259" key="5">
    <source>
        <dbReference type="PROSITE" id="PS50106"/>
    </source>
</evidence>
<dbReference type="SMART" id="SM00228">
    <property type="entry name" value="PDZ"/>
    <property type="match status" value="1"/>
</dbReference>
<feature type="compositionally biased region" description="Polar residues" evidence="4">
    <location>
        <begin position="113"/>
        <end position="126"/>
    </location>
</feature>
<dbReference type="InterPro" id="IPR036034">
    <property type="entry name" value="PDZ_sf"/>
</dbReference>
<dbReference type="PANTHER" id="PTHR46227:SF2">
    <property type="entry name" value="FI03335P"/>
    <property type="match status" value="1"/>
</dbReference>
<feature type="region of interest" description="Disordered" evidence="4">
    <location>
        <begin position="113"/>
        <end position="136"/>
    </location>
</feature>
<evidence type="ECO:0000313" key="7">
    <source>
        <dbReference type="RefSeq" id="XP_022253116.1"/>
    </source>
</evidence>
<evidence type="ECO:0000313" key="6">
    <source>
        <dbReference type="Proteomes" id="UP000694941"/>
    </source>
</evidence>
<dbReference type="Proteomes" id="UP000694941">
    <property type="component" value="Unplaced"/>
</dbReference>
<feature type="compositionally biased region" description="Basic and acidic residues" evidence="4">
    <location>
        <begin position="8"/>
        <end position="18"/>
    </location>
</feature>
<dbReference type="PROSITE" id="PS50106">
    <property type="entry name" value="PDZ"/>
    <property type="match status" value="1"/>
</dbReference>
<gene>
    <name evidence="7" type="primary">LOC111088177</name>
</gene>
<accession>A0ABM1TB60</accession>
<dbReference type="RefSeq" id="XP_022253116.1">
    <property type="nucleotide sequence ID" value="XM_022397408.1"/>
</dbReference>
<dbReference type="InterPro" id="IPR043545">
    <property type="entry name" value="GRIP1/2"/>
</dbReference>
<feature type="compositionally biased region" description="Basic and acidic residues" evidence="4">
    <location>
        <begin position="75"/>
        <end position="97"/>
    </location>
</feature>
<feature type="region of interest" description="Disordered" evidence="4">
    <location>
        <begin position="199"/>
        <end position="221"/>
    </location>
</feature>
<dbReference type="InterPro" id="IPR001478">
    <property type="entry name" value="PDZ"/>
</dbReference>
<feature type="compositionally biased region" description="Basic and acidic residues" evidence="4">
    <location>
        <begin position="29"/>
        <end position="50"/>
    </location>
</feature>
<evidence type="ECO:0000256" key="1">
    <source>
        <dbReference type="ARBA" id="ARBA00004496"/>
    </source>
</evidence>
<evidence type="ECO:0000256" key="4">
    <source>
        <dbReference type="SAM" id="MobiDB-lite"/>
    </source>
</evidence>
<feature type="region of interest" description="Disordered" evidence="4">
    <location>
        <begin position="1"/>
        <end position="97"/>
    </location>
</feature>
<comment type="subcellular location">
    <subcellularLocation>
        <location evidence="1">Cytoplasm</location>
    </subcellularLocation>
</comment>
<organism evidence="6 7">
    <name type="scientific">Limulus polyphemus</name>
    <name type="common">Atlantic horseshoe crab</name>
    <dbReference type="NCBI Taxonomy" id="6850"/>
    <lineage>
        <taxon>Eukaryota</taxon>
        <taxon>Metazoa</taxon>
        <taxon>Ecdysozoa</taxon>
        <taxon>Arthropoda</taxon>
        <taxon>Chelicerata</taxon>
        <taxon>Merostomata</taxon>
        <taxon>Xiphosura</taxon>
        <taxon>Limulidae</taxon>
        <taxon>Limulus</taxon>
    </lineage>
</organism>
<dbReference type="GeneID" id="111088177"/>
<reference evidence="7" key="1">
    <citation type="submission" date="2025-08" db="UniProtKB">
        <authorList>
            <consortium name="RefSeq"/>
        </authorList>
    </citation>
    <scope>IDENTIFICATION</scope>
    <source>
        <tissue evidence="7">Muscle</tissue>
    </source>
</reference>
<dbReference type="SUPFAM" id="SSF50156">
    <property type="entry name" value="PDZ domain-like"/>
    <property type="match status" value="1"/>
</dbReference>
<dbReference type="CDD" id="cd06685">
    <property type="entry name" value="PDZ7_GRIP1-2-like"/>
    <property type="match status" value="1"/>
</dbReference>
<dbReference type="Pfam" id="PF00595">
    <property type="entry name" value="PDZ"/>
    <property type="match status" value="1"/>
</dbReference>
<feature type="region of interest" description="Disordered" evidence="4">
    <location>
        <begin position="394"/>
        <end position="413"/>
    </location>
</feature>
<keyword evidence="6" id="KW-1185">Reference proteome</keyword>
<dbReference type="PANTHER" id="PTHR46227">
    <property type="entry name" value="GLUTAMATE RECEPTOR-INTERACTING PROTEIN GRIP"/>
    <property type="match status" value="1"/>
</dbReference>
<protein>
    <submittedName>
        <fullName evidence="7">Glutamate receptor-interacting protein 1-like</fullName>
    </submittedName>
</protein>
<name>A0ABM1TB60_LIMPO</name>